<dbReference type="EMBL" id="JAPDHZ010000004">
    <property type="protein sequence ID" value="MDG0793735.1"/>
    <property type="molecule type" value="Genomic_DNA"/>
</dbReference>
<dbReference type="Proteomes" id="UP001153387">
    <property type="component" value="Unassembled WGS sequence"/>
</dbReference>
<organism evidence="1 2">
    <name type="scientific">Cohnella ginsengisoli</name>
    <dbReference type="NCBI Taxonomy" id="425004"/>
    <lineage>
        <taxon>Bacteria</taxon>
        <taxon>Bacillati</taxon>
        <taxon>Bacillota</taxon>
        <taxon>Bacilli</taxon>
        <taxon>Bacillales</taxon>
        <taxon>Paenibacillaceae</taxon>
        <taxon>Cohnella</taxon>
    </lineage>
</organism>
<reference evidence="1 2" key="1">
    <citation type="submission" date="2022-10" db="EMBL/GenBank/DDBJ databases">
        <title>Comparative genomic analysis of Cohnella hashimotonis sp. nov., isolated from the International Space Station.</title>
        <authorList>
            <person name="Simpson A."/>
            <person name="Venkateswaran K."/>
        </authorList>
    </citation>
    <scope>NUCLEOTIDE SEQUENCE [LARGE SCALE GENOMIC DNA]</scope>
    <source>
        <strain evidence="1 2">DSM 18997</strain>
    </source>
</reference>
<name>A0A9X4KKT9_9BACL</name>
<dbReference type="AlphaFoldDB" id="A0A9X4KKT9"/>
<dbReference type="RefSeq" id="WP_277567467.1">
    <property type="nucleotide sequence ID" value="NZ_JAPDHZ010000004.1"/>
</dbReference>
<evidence type="ECO:0000313" key="1">
    <source>
        <dbReference type="EMBL" id="MDG0793735.1"/>
    </source>
</evidence>
<keyword evidence="2" id="KW-1185">Reference proteome</keyword>
<proteinExistence type="predicted"/>
<protein>
    <submittedName>
        <fullName evidence="1">Uncharacterized protein</fullName>
    </submittedName>
</protein>
<accession>A0A9X4KKT9</accession>
<sequence length="144" mass="14608">MAVRPNARTRKNLQSYQGQPVCILMKDGSYYVGLIGDIKGGELTLSGVRGSEKWNPQAAKRSWQKARISALGAAAAAAPAAPAAPGAAAGTGAGSAAGVSLGSGLGGLGGLDDLMGFMQKALPLMKMGMDMIKTIMPLMSGLKM</sequence>
<evidence type="ECO:0000313" key="2">
    <source>
        <dbReference type="Proteomes" id="UP001153387"/>
    </source>
</evidence>
<gene>
    <name evidence="1" type="ORF">OMP38_25075</name>
</gene>
<comment type="caution">
    <text evidence="1">The sequence shown here is derived from an EMBL/GenBank/DDBJ whole genome shotgun (WGS) entry which is preliminary data.</text>
</comment>